<evidence type="ECO:0000313" key="11">
    <source>
        <dbReference type="Proteomes" id="UP001201701"/>
    </source>
</evidence>
<dbReference type="SMART" id="SM00798">
    <property type="entry name" value="AICARFT_IMPCHas"/>
    <property type="match status" value="1"/>
</dbReference>
<dbReference type="NCBIfam" id="TIGR00355">
    <property type="entry name" value="purH"/>
    <property type="match status" value="1"/>
</dbReference>
<dbReference type="Proteomes" id="UP001201701">
    <property type="component" value="Unassembled WGS sequence"/>
</dbReference>
<dbReference type="InterPro" id="IPR002695">
    <property type="entry name" value="PurH-like"/>
</dbReference>
<dbReference type="EC" id="2.1.2.3" evidence="8"/>
<dbReference type="SUPFAM" id="SSF52335">
    <property type="entry name" value="Methylglyoxal synthase-like"/>
    <property type="match status" value="1"/>
</dbReference>
<comment type="caution">
    <text evidence="10">The sequence shown here is derived from an EMBL/GenBank/DDBJ whole genome shotgun (WGS) entry which is preliminary data.</text>
</comment>
<dbReference type="GO" id="GO:0003937">
    <property type="term" value="F:IMP cyclohydrolase activity"/>
    <property type="evidence" value="ECO:0007669"/>
    <property type="project" value="UniProtKB-EC"/>
</dbReference>
<dbReference type="InterPro" id="IPR011607">
    <property type="entry name" value="MGS-like_dom"/>
</dbReference>
<dbReference type="Pfam" id="PF02142">
    <property type="entry name" value="MGS"/>
    <property type="match status" value="1"/>
</dbReference>
<dbReference type="EMBL" id="JAKREW010000002">
    <property type="protein sequence ID" value="MCG7504248.1"/>
    <property type="molecule type" value="Genomic_DNA"/>
</dbReference>
<dbReference type="Pfam" id="PF01808">
    <property type="entry name" value="AICARFT_IMPCHas"/>
    <property type="match status" value="1"/>
</dbReference>
<evidence type="ECO:0000259" key="9">
    <source>
        <dbReference type="PROSITE" id="PS51855"/>
    </source>
</evidence>
<dbReference type="CDD" id="cd01421">
    <property type="entry name" value="IMPCH"/>
    <property type="match status" value="1"/>
</dbReference>
<dbReference type="SMART" id="SM00851">
    <property type="entry name" value="MGS"/>
    <property type="match status" value="1"/>
</dbReference>
<dbReference type="InterPro" id="IPR016193">
    <property type="entry name" value="Cytidine_deaminase-like"/>
</dbReference>
<feature type="domain" description="MGS-like" evidence="9">
    <location>
        <begin position="8"/>
        <end position="158"/>
    </location>
</feature>
<keyword evidence="7 8" id="KW-0511">Multifunctional enzyme</keyword>
<evidence type="ECO:0000256" key="3">
    <source>
        <dbReference type="ARBA" id="ARBA00007667"/>
    </source>
</evidence>
<evidence type="ECO:0000256" key="7">
    <source>
        <dbReference type="ARBA" id="ARBA00023268"/>
    </source>
</evidence>
<comment type="catalytic activity">
    <reaction evidence="8">
        <text>IMP + H2O = 5-formamido-1-(5-phospho-D-ribosyl)imidazole-4-carboxamide</text>
        <dbReference type="Rhea" id="RHEA:18445"/>
        <dbReference type="ChEBI" id="CHEBI:15377"/>
        <dbReference type="ChEBI" id="CHEBI:58053"/>
        <dbReference type="ChEBI" id="CHEBI:58467"/>
        <dbReference type="EC" id="3.5.4.10"/>
    </reaction>
</comment>
<dbReference type="SUPFAM" id="SSF53927">
    <property type="entry name" value="Cytidine deaminase-like"/>
    <property type="match status" value="1"/>
</dbReference>
<evidence type="ECO:0000313" key="10">
    <source>
        <dbReference type="EMBL" id="MCG7504248.1"/>
    </source>
</evidence>
<dbReference type="PIRSF" id="PIRSF000414">
    <property type="entry name" value="AICARFT_IMPCHas"/>
    <property type="match status" value="1"/>
</dbReference>
<name>A0ABS9QA11_9HYPH</name>
<gene>
    <name evidence="8 10" type="primary">purH</name>
    <name evidence="10" type="ORF">L4923_04365</name>
</gene>
<sequence>MAVAAKNIPAPDLVPVRRALLSVSDKTGLVDFAAALAKAGVDLISTGGTAKSIAAAGITVRDVSELTGFPEIMDGRVKTLHPSVHGALLGVRDDPEHVAAMRDHAIQPIDLVVVNLYPFEQVRASGAAYAAIVENIDIGGPAMVRASAKNHAYVAIVTEPEDYAAVLETLAANGGALPLDFRKKLAAKAFARTAAYDAAISGWFADELKIEQPTWRAFGGRLESVMRYGENPHQSAGFYVNGDRRPGVATARQLQGKQLSYNNINDTDAAFELTGEFDPARTAAVAIIKHANPCGVAEGASLKEAYLKALACDPVSAFGGIVALNRLLDADAAEEIVKTFTEVIIAPEASEEAAAIVAAKKNLRLLVTGGLPDPRQAGTIVKSVAGGLLVQNRDNAVIDDLDLKVVTKRAPSDAEMEDLKFAFRIAKHVKSNAIVYARNRATVGIGAGQMSRVDSSRIAARKALDAAEAAGHAEPLTKGSVVASDAFFPFADGLLAAVEAGATAVIQPGGSMRDDDVIKAADDHGIAMVFTGVRHFRH</sequence>
<evidence type="ECO:0000256" key="1">
    <source>
        <dbReference type="ARBA" id="ARBA00004844"/>
    </source>
</evidence>
<dbReference type="Gene3D" id="3.40.50.1380">
    <property type="entry name" value="Methylglyoxal synthase-like domain"/>
    <property type="match status" value="1"/>
</dbReference>
<keyword evidence="6 8" id="KW-0378">Hydrolase</keyword>
<comment type="domain">
    <text evidence="8">The IMP cyclohydrolase activity resides in the N-terminal region.</text>
</comment>
<comment type="pathway">
    <text evidence="1 8">Purine metabolism; IMP biosynthesis via de novo pathway; IMP from 5-formamido-1-(5-phospho-D-ribosyl)imidazole-4-carboxamide: step 1/1.</text>
</comment>
<dbReference type="RefSeq" id="WP_239362326.1">
    <property type="nucleotide sequence ID" value="NZ_JAKREW010000002.1"/>
</dbReference>
<dbReference type="Gene3D" id="3.40.140.20">
    <property type="match status" value="2"/>
</dbReference>
<dbReference type="NCBIfam" id="NF002049">
    <property type="entry name" value="PRK00881.1"/>
    <property type="match status" value="1"/>
</dbReference>
<dbReference type="PANTHER" id="PTHR11692:SF0">
    <property type="entry name" value="BIFUNCTIONAL PURINE BIOSYNTHESIS PROTEIN ATIC"/>
    <property type="match status" value="1"/>
</dbReference>
<comment type="catalytic activity">
    <reaction evidence="8">
        <text>(6R)-10-formyltetrahydrofolate + 5-amino-1-(5-phospho-beta-D-ribosyl)imidazole-4-carboxamide = 5-formamido-1-(5-phospho-D-ribosyl)imidazole-4-carboxamide + (6S)-5,6,7,8-tetrahydrofolate</text>
        <dbReference type="Rhea" id="RHEA:22192"/>
        <dbReference type="ChEBI" id="CHEBI:57453"/>
        <dbReference type="ChEBI" id="CHEBI:58467"/>
        <dbReference type="ChEBI" id="CHEBI:58475"/>
        <dbReference type="ChEBI" id="CHEBI:195366"/>
        <dbReference type="EC" id="2.1.2.3"/>
    </reaction>
</comment>
<dbReference type="PROSITE" id="PS51855">
    <property type="entry name" value="MGS"/>
    <property type="match status" value="1"/>
</dbReference>
<comment type="similarity">
    <text evidence="3 8">Belongs to the PurH family.</text>
</comment>
<dbReference type="InterPro" id="IPR024051">
    <property type="entry name" value="AICAR_Tfase_dup_dom_sf"/>
</dbReference>
<keyword evidence="5 8" id="KW-0658">Purine biosynthesis</keyword>
<dbReference type="InterPro" id="IPR036914">
    <property type="entry name" value="MGS-like_dom_sf"/>
</dbReference>
<dbReference type="HAMAP" id="MF_00139">
    <property type="entry name" value="PurH"/>
    <property type="match status" value="1"/>
</dbReference>
<comment type="pathway">
    <text evidence="2 8">Purine metabolism; IMP biosynthesis via de novo pathway; 5-formamido-1-(5-phospho-D-ribosyl)imidazole-4-carboxamide from 5-amino-1-(5-phospho-D-ribosyl)imidazole-4-carboxamide (10-formyl THF route): step 1/1.</text>
</comment>
<reference evidence="10 11" key="1">
    <citation type="submission" date="2022-02" db="EMBL/GenBank/DDBJ databases">
        <title>Draft genome sequence of Mezorhizobium retamae strain IRAMC:0171 isolated from Retama raetam nodules.</title>
        <authorList>
            <person name="Bengaied R."/>
            <person name="Sbissi I."/>
            <person name="Huber K."/>
            <person name="Ghodbane F."/>
            <person name="Nouioui I."/>
            <person name="Tarhouni M."/>
            <person name="Gtari M."/>
        </authorList>
    </citation>
    <scope>NUCLEOTIDE SEQUENCE [LARGE SCALE GENOMIC DNA]</scope>
    <source>
        <strain evidence="10 11">IRAMC:0171</strain>
    </source>
</reference>
<keyword evidence="11" id="KW-1185">Reference proteome</keyword>
<organism evidence="10 11">
    <name type="scientific">Mesorhizobium retamae</name>
    <dbReference type="NCBI Taxonomy" id="2912854"/>
    <lineage>
        <taxon>Bacteria</taxon>
        <taxon>Pseudomonadati</taxon>
        <taxon>Pseudomonadota</taxon>
        <taxon>Alphaproteobacteria</taxon>
        <taxon>Hyphomicrobiales</taxon>
        <taxon>Phyllobacteriaceae</taxon>
        <taxon>Mesorhizobium</taxon>
    </lineage>
</organism>
<evidence type="ECO:0000256" key="8">
    <source>
        <dbReference type="HAMAP-Rule" id="MF_00139"/>
    </source>
</evidence>
<dbReference type="GO" id="GO:0004643">
    <property type="term" value="F:phosphoribosylaminoimidazolecarboxamide formyltransferase activity"/>
    <property type="evidence" value="ECO:0007669"/>
    <property type="project" value="UniProtKB-EC"/>
</dbReference>
<dbReference type="PANTHER" id="PTHR11692">
    <property type="entry name" value="BIFUNCTIONAL PURINE BIOSYNTHESIS PROTEIN PURH"/>
    <property type="match status" value="1"/>
</dbReference>
<evidence type="ECO:0000256" key="5">
    <source>
        <dbReference type="ARBA" id="ARBA00022755"/>
    </source>
</evidence>
<proteinExistence type="inferred from homology"/>
<keyword evidence="4 8" id="KW-0808">Transferase</keyword>
<evidence type="ECO:0000256" key="6">
    <source>
        <dbReference type="ARBA" id="ARBA00022801"/>
    </source>
</evidence>
<protein>
    <recommendedName>
        <fullName evidence="8">Bifunctional purine biosynthesis protein PurH</fullName>
    </recommendedName>
    <domain>
        <recommendedName>
            <fullName evidence="8">Phosphoribosylaminoimidazolecarboxamide formyltransferase</fullName>
            <ecNumber evidence="8">2.1.2.3</ecNumber>
        </recommendedName>
        <alternativeName>
            <fullName evidence="8">AICAR transformylase</fullName>
        </alternativeName>
    </domain>
    <domain>
        <recommendedName>
            <fullName evidence="8">IMP cyclohydrolase</fullName>
            <ecNumber evidence="8">3.5.4.10</ecNumber>
        </recommendedName>
        <alternativeName>
            <fullName evidence="8">ATIC</fullName>
        </alternativeName>
        <alternativeName>
            <fullName evidence="8">IMP synthase</fullName>
        </alternativeName>
        <alternativeName>
            <fullName evidence="8">Inosinicase</fullName>
        </alternativeName>
    </domain>
</protein>
<evidence type="ECO:0000256" key="2">
    <source>
        <dbReference type="ARBA" id="ARBA00004954"/>
    </source>
</evidence>
<accession>A0ABS9QA11</accession>
<dbReference type="EC" id="3.5.4.10" evidence="8"/>
<evidence type="ECO:0000256" key="4">
    <source>
        <dbReference type="ARBA" id="ARBA00022679"/>
    </source>
</evidence>